<evidence type="ECO:0000256" key="1">
    <source>
        <dbReference type="SAM" id="MobiDB-lite"/>
    </source>
</evidence>
<proteinExistence type="predicted"/>
<organism evidence="2 3">
    <name type="scientific">Cereibacter johrii</name>
    <dbReference type="NCBI Taxonomy" id="445629"/>
    <lineage>
        <taxon>Bacteria</taxon>
        <taxon>Pseudomonadati</taxon>
        <taxon>Pseudomonadota</taxon>
        <taxon>Alphaproteobacteria</taxon>
        <taxon>Rhodobacterales</taxon>
        <taxon>Paracoccaceae</taxon>
        <taxon>Cereibacter</taxon>
    </lineage>
</organism>
<reference evidence="2 3" key="1">
    <citation type="submission" date="2018-04" db="EMBL/GenBank/DDBJ databases">
        <title>Genomic Encyclopedia of Type Strains, Phase III (KMG-III): the genomes of soil and plant-associated and newly described type strains.</title>
        <authorList>
            <person name="Whitman W."/>
        </authorList>
    </citation>
    <scope>NUCLEOTIDE SEQUENCE [LARGE SCALE GENOMIC DNA]</scope>
    <source>
        <strain evidence="2 3">JA192</strain>
    </source>
</reference>
<keyword evidence="3" id="KW-1185">Reference proteome</keyword>
<dbReference type="Proteomes" id="UP000240800">
    <property type="component" value="Unassembled WGS sequence"/>
</dbReference>
<feature type="compositionally biased region" description="Pro residues" evidence="1">
    <location>
        <begin position="46"/>
        <end position="64"/>
    </location>
</feature>
<gene>
    <name evidence="2" type="ORF">C8J29_102350</name>
</gene>
<protein>
    <recommendedName>
        <fullName evidence="4">Flagellar biosynthesis protein FlhF</fullName>
    </recommendedName>
</protein>
<dbReference type="EMBL" id="PZZW01000002">
    <property type="protein sequence ID" value="PTM80274.1"/>
    <property type="molecule type" value="Genomic_DNA"/>
</dbReference>
<dbReference type="InterPro" id="IPR027417">
    <property type="entry name" value="P-loop_NTPase"/>
</dbReference>
<evidence type="ECO:0000313" key="2">
    <source>
        <dbReference type="EMBL" id="PTM80274.1"/>
    </source>
</evidence>
<feature type="region of interest" description="Disordered" evidence="1">
    <location>
        <begin position="45"/>
        <end position="67"/>
    </location>
</feature>
<accession>A0ABX5JD68</accession>
<dbReference type="SUPFAM" id="SSF52540">
    <property type="entry name" value="P-loop containing nucleoside triphosphate hydrolases"/>
    <property type="match status" value="1"/>
</dbReference>
<comment type="caution">
    <text evidence="2">The sequence shown here is derived from an EMBL/GenBank/DDBJ whole genome shotgun (WGS) entry which is preliminary data.</text>
</comment>
<dbReference type="RefSeq" id="WP_108223136.1">
    <property type="nucleotide sequence ID" value="NZ_PZZW01000002.1"/>
</dbReference>
<evidence type="ECO:0000313" key="3">
    <source>
        <dbReference type="Proteomes" id="UP000240800"/>
    </source>
</evidence>
<evidence type="ECO:0008006" key="4">
    <source>
        <dbReference type="Google" id="ProtNLM"/>
    </source>
</evidence>
<sequence length="340" mass="36358">MGILTVRAPDSQQAMEEVLRRLGPEAYILSTSQRDGLIEIRAARDLPPPAVRPPAPEPAPPEADPAPRRLTLAGLSVAPQEGAAPLRAVPRAESFGELLEDRKRLTGAAPLVAERGWLPPRPDIGPSHGLEALAGRLLPDAPIRLPARLVIAGPPGAGKTLLALRFAALAMEERPGVEPLILAPRLGTEAVDARLRHWTRLLALPLDRPLLADLDLALAEAPDPLRPEIVDLSCRPDAAPDLLAALMEAGAEAVLALPAGLAPRALVRWAVAPAGTRVCLTRTDLWTPEEEELAALAETGLRLGWESGGAGVVDALRRMDRRRLGLWAGEWARPQEEEEP</sequence>
<name>A0ABX5JD68_9RHOB</name>